<feature type="region of interest" description="Disordered" evidence="1">
    <location>
        <begin position="21"/>
        <end position="44"/>
    </location>
</feature>
<gene>
    <name evidence="3" type="ORF">GYA93_20460</name>
</gene>
<name>A0A7K3LVG1_9ACTN</name>
<dbReference type="Pfam" id="PF13482">
    <property type="entry name" value="RNase_H_2"/>
    <property type="match status" value="1"/>
</dbReference>
<dbReference type="NCBIfam" id="TIGR03491">
    <property type="entry name" value="TM0106 family RecB-like putative nuclease"/>
    <property type="match status" value="1"/>
</dbReference>
<evidence type="ECO:0000313" key="3">
    <source>
        <dbReference type="EMBL" id="NDK91921.1"/>
    </source>
</evidence>
<keyword evidence="4" id="KW-1185">Reference proteome</keyword>
<feature type="region of interest" description="Disordered" evidence="1">
    <location>
        <begin position="549"/>
        <end position="619"/>
    </location>
</feature>
<feature type="domain" description="YprB ribonuclease H-like" evidence="2">
    <location>
        <begin position="440"/>
        <end position="524"/>
    </location>
</feature>
<dbReference type="AlphaFoldDB" id="A0A7K3LVG1"/>
<evidence type="ECO:0000259" key="2">
    <source>
        <dbReference type="Pfam" id="PF13482"/>
    </source>
</evidence>
<comment type="caution">
    <text evidence="3">The sequence shown here is derived from an EMBL/GenBank/DDBJ whole genome shotgun (WGS) entry which is preliminary data.</text>
</comment>
<evidence type="ECO:0000313" key="4">
    <source>
        <dbReference type="Proteomes" id="UP000466307"/>
    </source>
</evidence>
<proteinExistence type="predicted"/>
<sequence>MLHPRDLAGCEHRLALDVAHPDLVRDRPQPPDVARRTEAAGRHRDRVRDLLASMHTDQPGAFVVIDPGPTPQRAEATLAACAAGAEWIWNATLPTDRATGRRGHSELLVRVDGGYLPVIVVNHRVSYPAKTRRDLAGEPTVFRTSPLWGWVPTPDPYRVGRNHRRDQLRLAQLTQMLLDAGLAAADDEEQLRAGVIGLDADCIVVHRMQPLLDDYRTVFERRQAIAAGRLVTTPRRIGECRSCVWWGRCGPELAERRDISLVAAGNQADALAEIGLTTIDQLAHHRGPAPVNWPGNVAFDDAIVNAIAWLTDTPLIRRHERPQVARADVEVDVDMESFGEDGAYLWGTLLTDNVDTDRPVVYRAFATWDPLPTRDEARSFAEFWRWLMVERRQAHEAGKTFAAYCYSQQAENRWLLGSADRFAGAPGIPRRKEVEAFIGSAEWVDIYEAVGTNFICPQGKGLKKIAPVAGFTWRDAEAGGAASMDWYRAAVGIGDAVLDLTQRDRLLEYNEDDVQATKVLREWMDSADVLRLPTAAELLACRGADDADVVDSAENDSPATDPAATAESGAVDSDAQDSDARDSDAGDAAVTGSVVPDSEAGGAQRVEERAAADEGQRAE</sequence>
<dbReference type="Proteomes" id="UP000466307">
    <property type="component" value="Unassembled WGS sequence"/>
</dbReference>
<evidence type="ECO:0000256" key="1">
    <source>
        <dbReference type="SAM" id="MobiDB-lite"/>
    </source>
</evidence>
<dbReference type="InterPro" id="IPR019993">
    <property type="entry name" value="RecB_nuclease_TM0106_put"/>
</dbReference>
<feature type="compositionally biased region" description="Basic and acidic residues" evidence="1">
    <location>
        <begin position="605"/>
        <end position="619"/>
    </location>
</feature>
<organism evidence="3 4">
    <name type="scientific">Gordonia desulfuricans</name>
    <dbReference type="NCBI Taxonomy" id="89051"/>
    <lineage>
        <taxon>Bacteria</taxon>
        <taxon>Bacillati</taxon>
        <taxon>Actinomycetota</taxon>
        <taxon>Actinomycetes</taxon>
        <taxon>Mycobacteriales</taxon>
        <taxon>Gordoniaceae</taxon>
        <taxon>Gordonia</taxon>
    </lineage>
</organism>
<accession>A0A7K3LVG1</accession>
<reference evidence="3 4" key="1">
    <citation type="submission" date="2020-01" db="EMBL/GenBank/DDBJ databases">
        <title>Investigation of new actinobacteria for the biodesulphurisation of diesel fuel.</title>
        <authorList>
            <person name="Athi Narayanan S.M."/>
        </authorList>
    </citation>
    <scope>NUCLEOTIDE SEQUENCE [LARGE SCALE GENOMIC DNA]</scope>
    <source>
        <strain evidence="3 4">213E</strain>
    </source>
</reference>
<dbReference type="EMBL" id="JAADZU010000089">
    <property type="protein sequence ID" value="NDK91921.1"/>
    <property type="molecule type" value="Genomic_DNA"/>
</dbReference>
<protein>
    <submittedName>
        <fullName evidence="3">TM0106 family RecB-like putative nuclease</fullName>
    </submittedName>
</protein>
<dbReference type="InterPro" id="IPR038720">
    <property type="entry name" value="YprB_RNase_H-like_dom"/>
</dbReference>